<dbReference type="GeneID" id="66100163"/>
<dbReference type="EMBL" id="MU250564">
    <property type="protein sequence ID" value="KAG7441040.1"/>
    <property type="molecule type" value="Genomic_DNA"/>
</dbReference>
<keyword evidence="3" id="KW-1185">Reference proteome</keyword>
<dbReference type="AlphaFoldDB" id="A0A9P7VI89"/>
<sequence>MLSSLFHLALLTQMRKCHHCQYHPIVKVAFLAPGMSSVMTGSHPRQDTGAAPMAMEVEGCTYTDAWGASGVAVPVPAASGGARASSSGDGGTERVFVHTGTRTRNKAHATAG</sequence>
<evidence type="ECO:0000313" key="3">
    <source>
        <dbReference type="Proteomes" id="UP000812287"/>
    </source>
</evidence>
<dbReference type="Proteomes" id="UP000812287">
    <property type="component" value="Unassembled WGS sequence"/>
</dbReference>
<comment type="caution">
    <text evidence="2">The sequence shown here is derived from an EMBL/GenBank/DDBJ whole genome shotgun (WGS) entry which is preliminary data.</text>
</comment>
<evidence type="ECO:0000256" key="1">
    <source>
        <dbReference type="SAM" id="MobiDB-lite"/>
    </source>
</evidence>
<name>A0A9P7VI89_9AGAR</name>
<feature type="compositionally biased region" description="Basic residues" evidence="1">
    <location>
        <begin position="101"/>
        <end position="112"/>
    </location>
</feature>
<proteinExistence type="predicted"/>
<dbReference type="RefSeq" id="XP_043034540.1">
    <property type="nucleotide sequence ID" value="XM_043177876.1"/>
</dbReference>
<evidence type="ECO:0000313" key="2">
    <source>
        <dbReference type="EMBL" id="KAG7441040.1"/>
    </source>
</evidence>
<organism evidence="2 3">
    <name type="scientific">Guyanagaster necrorhizus</name>
    <dbReference type="NCBI Taxonomy" id="856835"/>
    <lineage>
        <taxon>Eukaryota</taxon>
        <taxon>Fungi</taxon>
        <taxon>Dikarya</taxon>
        <taxon>Basidiomycota</taxon>
        <taxon>Agaricomycotina</taxon>
        <taxon>Agaricomycetes</taxon>
        <taxon>Agaricomycetidae</taxon>
        <taxon>Agaricales</taxon>
        <taxon>Marasmiineae</taxon>
        <taxon>Physalacriaceae</taxon>
        <taxon>Guyanagaster</taxon>
    </lineage>
</organism>
<reference evidence="2" key="1">
    <citation type="submission" date="2020-11" db="EMBL/GenBank/DDBJ databases">
        <title>Adaptations for nitrogen fixation in a non-lichenized fungal sporocarp promotes dispersal by wood-feeding termites.</title>
        <authorList>
            <consortium name="DOE Joint Genome Institute"/>
            <person name="Koch R.A."/>
            <person name="Yoon G."/>
            <person name="Arayal U."/>
            <person name="Lail K."/>
            <person name="Amirebrahimi M."/>
            <person name="Labutti K."/>
            <person name="Lipzen A."/>
            <person name="Riley R."/>
            <person name="Barry K."/>
            <person name="Henrissat B."/>
            <person name="Grigoriev I.V."/>
            <person name="Herr J.R."/>
            <person name="Aime M.C."/>
        </authorList>
    </citation>
    <scope>NUCLEOTIDE SEQUENCE</scope>
    <source>
        <strain evidence="2">MCA 3950</strain>
    </source>
</reference>
<feature type="region of interest" description="Disordered" evidence="1">
    <location>
        <begin position="78"/>
        <end position="112"/>
    </location>
</feature>
<protein>
    <submittedName>
        <fullName evidence="2">Uncharacterized protein</fullName>
    </submittedName>
</protein>
<gene>
    <name evidence="2" type="ORF">BT62DRAFT_1012075</name>
</gene>
<feature type="compositionally biased region" description="Low complexity" evidence="1">
    <location>
        <begin position="78"/>
        <end position="87"/>
    </location>
</feature>
<accession>A0A9P7VI89</accession>